<dbReference type="Proteomes" id="UP001589776">
    <property type="component" value="Unassembled WGS sequence"/>
</dbReference>
<dbReference type="EMBL" id="JBHLWN010000027">
    <property type="protein sequence ID" value="MFC0212223.1"/>
    <property type="molecule type" value="Genomic_DNA"/>
</dbReference>
<evidence type="ECO:0000313" key="1">
    <source>
        <dbReference type="EMBL" id="MFC0212223.1"/>
    </source>
</evidence>
<name>A0ABV6DHV4_9BACL</name>
<comment type="caution">
    <text evidence="1">The sequence shown here is derived from an EMBL/GenBank/DDBJ whole genome shotgun (WGS) entry which is preliminary data.</text>
</comment>
<gene>
    <name evidence="1" type="ORF">ACFFK0_07085</name>
</gene>
<accession>A0ABV6DHV4</accession>
<sequence>MNSQKRFKGLLPLAVIMTAAASPVCYFVVNLMLGSVHLFNGIIIK</sequence>
<dbReference type="RefSeq" id="WP_377469342.1">
    <property type="nucleotide sequence ID" value="NZ_JBHLWN010000027.1"/>
</dbReference>
<reference evidence="1 2" key="1">
    <citation type="submission" date="2024-09" db="EMBL/GenBank/DDBJ databases">
        <authorList>
            <person name="Sun Q."/>
            <person name="Mori K."/>
        </authorList>
    </citation>
    <scope>NUCLEOTIDE SEQUENCE [LARGE SCALE GENOMIC DNA]</scope>
    <source>
        <strain evidence="1 2">CCM 7759</strain>
    </source>
</reference>
<proteinExistence type="predicted"/>
<organism evidence="1 2">
    <name type="scientific">Paenibacillus chartarius</name>
    <dbReference type="NCBI Taxonomy" id="747481"/>
    <lineage>
        <taxon>Bacteria</taxon>
        <taxon>Bacillati</taxon>
        <taxon>Bacillota</taxon>
        <taxon>Bacilli</taxon>
        <taxon>Bacillales</taxon>
        <taxon>Paenibacillaceae</taxon>
        <taxon>Paenibacillus</taxon>
    </lineage>
</organism>
<evidence type="ECO:0000313" key="2">
    <source>
        <dbReference type="Proteomes" id="UP001589776"/>
    </source>
</evidence>
<keyword evidence="2" id="KW-1185">Reference proteome</keyword>
<protein>
    <submittedName>
        <fullName evidence="1">Uncharacterized protein</fullName>
    </submittedName>
</protein>